<name>A0ABT0VNY3_9LACO</name>
<dbReference type="PANTHER" id="PTHR40076">
    <property type="entry name" value="MEMBRANE PROTEIN-RELATED"/>
    <property type="match status" value="1"/>
</dbReference>
<evidence type="ECO:0000256" key="1">
    <source>
        <dbReference type="SAM" id="Phobius"/>
    </source>
</evidence>
<dbReference type="Proteomes" id="UP001057481">
    <property type="component" value="Unassembled WGS sequence"/>
</dbReference>
<evidence type="ECO:0000313" key="2">
    <source>
        <dbReference type="EMBL" id="MCM2438097.1"/>
    </source>
</evidence>
<protein>
    <submittedName>
        <fullName evidence="2">DUF975 family protein</fullName>
    </submittedName>
</protein>
<dbReference type="PANTHER" id="PTHR40076:SF1">
    <property type="entry name" value="MEMBRANE PROTEIN"/>
    <property type="match status" value="1"/>
</dbReference>
<sequence length="227" mass="26593">MKSQQELKHESKKLLQGHIWFYFVMYLPYLVLIIGAYLMLGYVHNWNFIDIANDENNLGMNIAIIIGQVFMVGISYVMMDIRRNKVKFDKPIEKAFTLFNKPKYLMNVIIISLLISIFTILWTFLFIIPGIIKAFSYSQALYIYKDSVDRGQPMDAFACITASRKMMDGRKMKLFWLQLSFIGWYILGIATAGILFVYVIPYYYQTMANFYLDLAENTNIKVDDSYL</sequence>
<dbReference type="EMBL" id="JAGMVS010000076">
    <property type="protein sequence ID" value="MCM2438097.1"/>
    <property type="molecule type" value="Genomic_DNA"/>
</dbReference>
<comment type="caution">
    <text evidence="2">The sequence shown here is derived from an EMBL/GenBank/DDBJ whole genome shotgun (WGS) entry which is preliminary data.</text>
</comment>
<feature type="transmembrane region" description="Helical" evidence="1">
    <location>
        <begin position="20"/>
        <end position="40"/>
    </location>
</feature>
<organism evidence="2 3">
    <name type="scientific">Periweissella beninensis</name>
    <dbReference type="NCBI Taxonomy" id="504936"/>
    <lineage>
        <taxon>Bacteria</taxon>
        <taxon>Bacillati</taxon>
        <taxon>Bacillota</taxon>
        <taxon>Bacilli</taxon>
        <taxon>Lactobacillales</taxon>
        <taxon>Lactobacillaceae</taxon>
        <taxon>Periweissella</taxon>
    </lineage>
</organism>
<feature type="transmembrane region" description="Helical" evidence="1">
    <location>
        <begin position="104"/>
        <end position="132"/>
    </location>
</feature>
<reference evidence="2" key="1">
    <citation type="submission" date="2021-04" db="EMBL/GenBank/DDBJ databases">
        <title>Taxonomic assessment of Weissella genus.</title>
        <authorList>
            <person name="Fanelli F."/>
            <person name="Chieffi D."/>
            <person name="Dell'Aquila A."/>
            <person name="Gyu-Sung C."/>
            <person name="Franz C.M.A.P."/>
            <person name="Fusco V."/>
        </authorList>
    </citation>
    <scope>NUCLEOTIDE SEQUENCE</scope>
    <source>
        <strain evidence="2">LMG 25373</strain>
    </source>
</reference>
<proteinExistence type="predicted"/>
<keyword evidence="1" id="KW-0472">Membrane</keyword>
<feature type="transmembrane region" description="Helical" evidence="1">
    <location>
        <begin position="60"/>
        <end position="79"/>
    </location>
</feature>
<gene>
    <name evidence="2" type="ORF">KAK10_09320</name>
</gene>
<evidence type="ECO:0000313" key="3">
    <source>
        <dbReference type="Proteomes" id="UP001057481"/>
    </source>
</evidence>
<dbReference type="RefSeq" id="WP_205144004.1">
    <property type="nucleotide sequence ID" value="NZ_JAFBDN010000016.1"/>
</dbReference>
<accession>A0ABT0VNY3</accession>
<feature type="transmembrane region" description="Helical" evidence="1">
    <location>
        <begin position="175"/>
        <end position="200"/>
    </location>
</feature>
<dbReference type="InterPro" id="IPR010380">
    <property type="entry name" value="DUF975"/>
</dbReference>
<keyword evidence="3" id="KW-1185">Reference proteome</keyword>
<keyword evidence="1" id="KW-1133">Transmembrane helix</keyword>
<dbReference type="Pfam" id="PF06161">
    <property type="entry name" value="DUF975"/>
    <property type="match status" value="1"/>
</dbReference>
<keyword evidence="1" id="KW-0812">Transmembrane</keyword>